<dbReference type="SUPFAM" id="SSF100950">
    <property type="entry name" value="NagB/RpiA/CoA transferase-like"/>
    <property type="match status" value="2"/>
</dbReference>
<dbReference type="Gene3D" id="3.40.1080.10">
    <property type="entry name" value="Glutaconate Coenzyme A-transferase"/>
    <property type="match status" value="2"/>
</dbReference>
<name>A0ABS4G815_9CLOT</name>
<dbReference type="PANTHER" id="PTHR43293:SF1">
    <property type="entry name" value="ACETATE COA-TRANSFERASE YDIF"/>
    <property type="match status" value="1"/>
</dbReference>
<gene>
    <name evidence="5" type="ORF">J2Z34_003206</name>
</gene>
<feature type="region of interest" description="Disordered" evidence="4">
    <location>
        <begin position="253"/>
        <end position="277"/>
    </location>
</feature>
<organism evidence="5 6">
    <name type="scientific">Youngiibacter multivorans</name>
    <dbReference type="NCBI Taxonomy" id="937251"/>
    <lineage>
        <taxon>Bacteria</taxon>
        <taxon>Bacillati</taxon>
        <taxon>Bacillota</taxon>
        <taxon>Clostridia</taxon>
        <taxon>Eubacteriales</taxon>
        <taxon>Clostridiaceae</taxon>
        <taxon>Youngiibacter</taxon>
    </lineage>
</organism>
<dbReference type="GO" id="GO:0018729">
    <property type="term" value="F:propionate CoA-transferase activity"/>
    <property type="evidence" value="ECO:0007669"/>
    <property type="project" value="UniProtKB-EC"/>
</dbReference>
<dbReference type="Pfam" id="PF01144">
    <property type="entry name" value="CoA_trans"/>
    <property type="match status" value="1"/>
</dbReference>
<accession>A0ABS4G815</accession>
<evidence type="ECO:0000313" key="5">
    <source>
        <dbReference type="EMBL" id="MBP1920691.1"/>
    </source>
</evidence>
<dbReference type="InterPro" id="IPR004165">
    <property type="entry name" value="CoA_trans_fam_I"/>
</dbReference>
<dbReference type="SMART" id="SM00882">
    <property type="entry name" value="CoA_trans"/>
    <property type="match status" value="2"/>
</dbReference>
<evidence type="ECO:0000256" key="1">
    <source>
        <dbReference type="ARBA" id="ARBA00007154"/>
    </source>
</evidence>
<dbReference type="Proteomes" id="UP001519271">
    <property type="component" value="Unassembled WGS sequence"/>
</dbReference>
<evidence type="ECO:0000256" key="4">
    <source>
        <dbReference type="SAM" id="MobiDB-lite"/>
    </source>
</evidence>
<dbReference type="PIRSF" id="PIRSF000858">
    <property type="entry name" value="SCOT-t"/>
    <property type="match status" value="1"/>
</dbReference>
<proteinExistence type="inferred from homology"/>
<comment type="similarity">
    <text evidence="1 3">Belongs to the 3-oxoacid CoA-transferase family.</text>
</comment>
<comment type="caution">
    <text evidence="5">The sequence shown here is derived from an EMBL/GenBank/DDBJ whole genome shotgun (WGS) entry which is preliminary data.</text>
</comment>
<dbReference type="RefSeq" id="WP_209460853.1">
    <property type="nucleotide sequence ID" value="NZ_JAGGKC010000036.1"/>
</dbReference>
<reference evidence="5 6" key="1">
    <citation type="submission" date="2021-03" db="EMBL/GenBank/DDBJ databases">
        <title>Genomic Encyclopedia of Type Strains, Phase IV (KMG-IV): sequencing the most valuable type-strain genomes for metagenomic binning, comparative biology and taxonomic classification.</title>
        <authorList>
            <person name="Goeker M."/>
        </authorList>
    </citation>
    <scope>NUCLEOTIDE SEQUENCE [LARGE SCALE GENOMIC DNA]</scope>
    <source>
        <strain evidence="5 6">DSM 6139</strain>
    </source>
</reference>
<evidence type="ECO:0000256" key="2">
    <source>
        <dbReference type="ARBA" id="ARBA00022679"/>
    </source>
</evidence>
<dbReference type="EMBL" id="JAGGKC010000036">
    <property type="protein sequence ID" value="MBP1920691.1"/>
    <property type="molecule type" value="Genomic_DNA"/>
</dbReference>
<dbReference type="InterPro" id="IPR037171">
    <property type="entry name" value="NagB/RpiA_transferase-like"/>
</dbReference>
<evidence type="ECO:0000256" key="3">
    <source>
        <dbReference type="PIRNR" id="PIRNR000858"/>
    </source>
</evidence>
<dbReference type="EC" id="2.8.3.1" evidence="5"/>
<protein>
    <submittedName>
        <fullName evidence="5">Propionate CoA-transferase</fullName>
        <ecNumber evidence="5">2.8.3.1</ecNumber>
    </submittedName>
</protein>
<evidence type="ECO:0000313" key="6">
    <source>
        <dbReference type="Proteomes" id="UP001519271"/>
    </source>
</evidence>
<keyword evidence="2 3" id="KW-0808">Transferase</keyword>
<dbReference type="InterPro" id="IPR014388">
    <property type="entry name" value="3-oxoacid_CoA-transferase"/>
</dbReference>
<dbReference type="PANTHER" id="PTHR43293">
    <property type="entry name" value="ACETATE COA-TRANSFERASE YDIF"/>
    <property type="match status" value="1"/>
</dbReference>
<keyword evidence="6" id="KW-1185">Reference proteome</keyword>
<sequence length="527" mass="56906">MLKLRTASEAVKMIKDGDTVVTSGFMLATTPEELFIAIEDRFMETKAPKDLTLMCAAGVGDLRGGNTGLNHFAHDGLLKRVIVGHFGSNDQIVRMVNENRIEGYNWPQGIVSHVLRARGNGEKGLLSRVGLRTYMDPRVSGSKMNDLAKEDLVQLVNLNGEDYLYYKAPNVDIAIIRGTTADELGNISFEDEIALSMARVAALAAKASGGKVIAQVKNYVKAGQIEAKLVGVCGIFVDAVVITRDIDKNHRMTPGSLFDQSMAGHRQVPTGSRKPLEMSERKVIGRRAAMELVPNSVVNLGIGVPETVSAVAAEEGCSGDLVMTVEAGAIGGVPAGGLNFGASLNPWSITDEPTQFDFYHSGYLDVTFLGLAEVNHSGDVNVSKFGPRIPGCGGFIDISQSTKRVVYCGTFTAGGLEVEISDGKVVIVKEGKSKKFKKGIEQITFSGKQALENGQEVIYITERAVFALTEEGLELREIAPGIDLEKHILSQMEFDPIIARDVKVMDRNLFEDGLMGLKGVIEAKKNR</sequence>